<gene>
    <name evidence="2" type="ORF">N7603_06830</name>
</gene>
<keyword evidence="1" id="KW-0812">Transmembrane</keyword>
<comment type="caution">
    <text evidence="2">The sequence shown here is derived from an EMBL/GenBank/DDBJ whole genome shotgun (WGS) entry which is preliminary data.</text>
</comment>
<keyword evidence="1" id="KW-0472">Membrane</keyword>
<dbReference type="EMBL" id="JAOEGN010000013">
    <property type="protein sequence ID" value="MCU0105367.1"/>
    <property type="molecule type" value="Genomic_DNA"/>
</dbReference>
<dbReference type="Proteomes" id="UP001209076">
    <property type="component" value="Unassembled WGS sequence"/>
</dbReference>
<evidence type="ECO:0000313" key="2">
    <source>
        <dbReference type="EMBL" id="MCU0105367.1"/>
    </source>
</evidence>
<protein>
    <submittedName>
        <fullName evidence="2">DUF3137 domain-containing protein</fullName>
    </submittedName>
</protein>
<feature type="transmembrane region" description="Helical" evidence="1">
    <location>
        <begin position="20"/>
        <end position="48"/>
    </location>
</feature>
<sequence>MTLQQFSNLQLKYQWIRRSFLILAVLSSIGLFFGQFWVLLFMMVALFVNSFLVNRFNKVAFKFKNEYLKTAIESRFPTVKYEMNNGLSQADVYGSKLIERGDYFQSEDLLYGKINQVRFRTSDVKVQFDRLSKSGHQRVTRFRGKFYEIELPMIVNSPVYIVNNGAEKFGIKQGLTKVDFEYIEFNNEVDVYTSKPDAAFKLLKPKAMEAILKLRKKHGSIAFAFSNKTMAVAMEGRNSFEFYIHRRVSKKWFEQIEQEIETLMDLATALQ</sequence>
<evidence type="ECO:0000313" key="3">
    <source>
        <dbReference type="Proteomes" id="UP001209076"/>
    </source>
</evidence>
<proteinExistence type="predicted"/>
<dbReference type="RefSeq" id="WP_262096672.1">
    <property type="nucleotide sequence ID" value="NZ_JAOEGN010000013.1"/>
</dbReference>
<name>A0ABT2Q070_9MOLU</name>
<keyword evidence="1" id="KW-1133">Transmembrane helix</keyword>
<evidence type="ECO:0000256" key="1">
    <source>
        <dbReference type="SAM" id="Phobius"/>
    </source>
</evidence>
<reference evidence="3" key="1">
    <citation type="submission" date="2023-07" db="EMBL/GenBank/DDBJ databases">
        <title>Novel Mycoplasma species identified in domestic and wild animals.</title>
        <authorList>
            <person name="Volokhov D.V."/>
            <person name="Furtak V.A."/>
            <person name="Zagorodnyaya T.A."/>
        </authorList>
    </citation>
    <scope>NUCLEOTIDE SEQUENCE [LARGE SCALE GENOMIC DNA]</scope>
    <source>
        <strain evidence="3">92-19</strain>
    </source>
</reference>
<dbReference type="Pfam" id="PF11335">
    <property type="entry name" value="DUF3137"/>
    <property type="match status" value="1"/>
</dbReference>
<dbReference type="InterPro" id="IPR021484">
    <property type="entry name" value="DUF3137"/>
</dbReference>
<keyword evidence="3" id="KW-1185">Reference proteome</keyword>
<accession>A0ABT2Q070</accession>
<organism evidence="2 3">
    <name type="scientific">Paracholeplasma vituli</name>
    <dbReference type="NCBI Taxonomy" id="69473"/>
    <lineage>
        <taxon>Bacteria</taxon>
        <taxon>Bacillati</taxon>
        <taxon>Mycoplasmatota</taxon>
        <taxon>Mollicutes</taxon>
        <taxon>Acholeplasmatales</taxon>
        <taxon>Acholeplasmataceae</taxon>
        <taxon>Paracholeplasma</taxon>
    </lineage>
</organism>